<dbReference type="PROSITE" id="PS51318">
    <property type="entry name" value="TAT"/>
    <property type="match status" value="1"/>
</dbReference>
<dbReference type="eggNOG" id="COG2706">
    <property type="taxonomic scope" value="Bacteria"/>
</dbReference>
<organism evidence="2 3">
    <name type="scientific">Catenulispora acidiphila (strain DSM 44928 / JCM 14897 / NBRC 102108 / NRRL B-24433 / ID139908)</name>
    <dbReference type="NCBI Taxonomy" id="479433"/>
    <lineage>
        <taxon>Bacteria</taxon>
        <taxon>Bacillati</taxon>
        <taxon>Actinomycetota</taxon>
        <taxon>Actinomycetes</taxon>
        <taxon>Catenulisporales</taxon>
        <taxon>Catenulisporaceae</taxon>
        <taxon>Catenulispora</taxon>
    </lineage>
</organism>
<evidence type="ECO:0000256" key="1">
    <source>
        <dbReference type="ARBA" id="ARBA00005564"/>
    </source>
</evidence>
<name>C7QEP0_CATAD</name>
<dbReference type="EMBL" id="CP001700">
    <property type="protein sequence ID" value="ACU72810.1"/>
    <property type="molecule type" value="Genomic_DNA"/>
</dbReference>
<protein>
    <recommendedName>
        <fullName evidence="4">6-phosphogluconolactonase</fullName>
    </recommendedName>
</protein>
<dbReference type="AlphaFoldDB" id="C7QEP0"/>
<dbReference type="InterPro" id="IPR050282">
    <property type="entry name" value="Cycloisomerase_2"/>
</dbReference>
<dbReference type="OrthoDB" id="9790815at2"/>
<dbReference type="STRING" id="479433.Caci_3924"/>
<dbReference type="PANTHER" id="PTHR30344">
    <property type="entry name" value="6-PHOSPHOGLUCONOLACTONASE-RELATED"/>
    <property type="match status" value="1"/>
</dbReference>
<dbReference type="Gene3D" id="2.130.10.10">
    <property type="entry name" value="YVTN repeat-like/Quinoprotein amine dehydrogenase"/>
    <property type="match status" value="1"/>
</dbReference>
<gene>
    <name evidence="2" type="ordered locus">Caci_3924</name>
</gene>
<dbReference type="InterPro" id="IPR019405">
    <property type="entry name" value="Lactonase_7-beta_prop"/>
</dbReference>
<dbReference type="InterPro" id="IPR015943">
    <property type="entry name" value="WD40/YVTN_repeat-like_dom_sf"/>
</dbReference>
<evidence type="ECO:0008006" key="4">
    <source>
        <dbReference type="Google" id="ProtNLM"/>
    </source>
</evidence>
<proteinExistence type="inferred from homology"/>
<dbReference type="Proteomes" id="UP000000851">
    <property type="component" value="Chromosome"/>
</dbReference>
<dbReference type="RefSeq" id="WP_015792539.1">
    <property type="nucleotide sequence ID" value="NC_013131.1"/>
</dbReference>
<dbReference type="InterPro" id="IPR011048">
    <property type="entry name" value="Haem_d1_sf"/>
</dbReference>
<evidence type="ECO:0000313" key="2">
    <source>
        <dbReference type="EMBL" id="ACU72810.1"/>
    </source>
</evidence>
<dbReference type="InterPro" id="IPR006311">
    <property type="entry name" value="TAT_signal"/>
</dbReference>
<dbReference type="GO" id="GO:0017057">
    <property type="term" value="F:6-phosphogluconolactonase activity"/>
    <property type="evidence" value="ECO:0007669"/>
    <property type="project" value="TreeGrafter"/>
</dbReference>
<sequence length="410" mass="42413" precursor="true">MISYETSRRRVLGVLGVSAVLAAAEPLSGGMTSAQAAEPKSQSAKGSVSAPRGSAQELVYIGTWQGSQIYAARFDTASGELTPVGPVGAANADWSVPHPRLPILYAATMDEGGVVYSFAIDPVTGVLTETGRVATGGAGLGGGGVAYLGIDEPSATLLVSNYEGGLTAAVPISPTGTLGAPASIAQDVGSGPNPRQAGPHAHHVEIAPDGRFALVSDFGADRVFVYRFDRATRILSAGGSGGPYFYATAPGSGPRRVAFHPGHRSAYLLSELTAELETLNWDGATGQLTKRQSLSLVSSGFTGTPSSSDLVVSTDGRFLYAGNRAENSLTAFAVDPRTDLLTEVQRIDCGGVKPWGFSIHADGRWLLVANEASNSVNVFGIDRQSGLLTDTGHSISVPNPDSITFYRSCP</sequence>
<dbReference type="InParanoid" id="C7QEP0"/>
<dbReference type="HOGENOM" id="CLU_038716_5_1_11"/>
<dbReference type="GO" id="GO:0005829">
    <property type="term" value="C:cytosol"/>
    <property type="evidence" value="ECO:0007669"/>
    <property type="project" value="TreeGrafter"/>
</dbReference>
<accession>C7QEP0</accession>
<comment type="similarity">
    <text evidence="1">Belongs to the cycloisomerase 2 family.</text>
</comment>
<dbReference type="Pfam" id="PF10282">
    <property type="entry name" value="Lactonase"/>
    <property type="match status" value="1"/>
</dbReference>
<keyword evidence="3" id="KW-1185">Reference proteome</keyword>
<dbReference type="PANTHER" id="PTHR30344:SF1">
    <property type="entry name" value="6-PHOSPHOGLUCONOLACTONASE"/>
    <property type="match status" value="1"/>
</dbReference>
<dbReference type="SUPFAM" id="SSF51004">
    <property type="entry name" value="C-terminal (heme d1) domain of cytochrome cd1-nitrite reductase"/>
    <property type="match status" value="1"/>
</dbReference>
<reference evidence="2 3" key="1">
    <citation type="journal article" date="2009" name="Stand. Genomic Sci.">
        <title>Complete genome sequence of Catenulispora acidiphila type strain (ID 139908).</title>
        <authorList>
            <person name="Copeland A."/>
            <person name="Lapidus A."/>
            <person name="Glavina Del Rio T."/>
            <person name="Nolan M."/>
            <person name="Lucas S."/>
            <person name="Chen F."/>
            <person name="Tice H."/>
            <person name="Cheng J.F."/>
            <person name="Bruce D."/>
            <person name="Goodwin L."/>
            <person name="Pitluck S."/>
            <person name="Mikhailova N."/>
            <person name="Pati A."/>
            <person name="Ivanova N."/>
            <person name="Mavromatis K."/>
            <person name="Chen A."/>
            <person name="Palaniappan K."/>
            <person name="Chain P."/>
            <person name="Land M."/>
            <person name="Hauser L."/>
            <person name="Chang Y.J."/>
            <person name="Jeffries C.D."/>
            <person name="Chertkov O."/>
            <person name="Brettin T."/>
            <person name="Detter J.C."/>
            <person name="Han C."/>
            <person name="Ali Z."/>
            <person name="Tindall B.J."/>
            <person name="Goker M."/>
            <person name="Bristow J."/>
            <person name="Eisen J.A."/>
            <person name="Markowitz V."/>
            <person name="Hugenholtz P."/>
            <person name="Kyrpides N.C."/>
            <person name="Klenk H.P."/>
        </authorList>
    </citation>
    <scope>NUCLEOTIDE SEQUENCE [LARGE SCALE GENOMIC DNA]</scope>
    <source>
        <strain evidence="3">DSM 44928 / JCM 14897 / NBRC 102108 / NRRL B-24433 / ID139908</strain>
    </source>
</reference>
<evidence type="ECO:0000313" key="3">
    <source>
        <dbReference type="Proteomes" id="UP000000851"/>
    </source>
</evidence>
<dbReference type="KEGG" id="cai:Caci_3924"/>